<keyword evidence="4" id="KW-0862">Zinc</keyword>
<reference evidence="10" key="1">
    <citation type="journal article" date="2020" name="bioRxiv">
        <title>Hybrid origin of Populus tomentosa Carr. identified through genome sequencing and phylogenomic analysis.</title>
        <authorList>
            <person name="An X."/>
            <person name="Gao K."/>
            <person name="Chen Z."/>
            <person name="Li J."/>
            <person name="Yang X."/>
            <person name="Yang X."/>
            <person name="Zhou J."/>
            <person name="Guo T."/>
            <person name="Zhao T."/>
            <person name="Huang S."/>
            <person name="Miao D."/>
            <person name="Khan W.U."/>
            <person name="Rao P."/>
            <person name="Ye M."/>
            <person name="Lei B."/>
            <person name="Liao W."/>
            <person name="Wang J."/>
            <person name="Ji L."/>
            <person name="Li Y."/>
            <person name="Guo B."/>
            <person name="Mustafa N.S."/>
            <person name="Li S."/>
            <person name="Yun Q."/>
            <person name="Keller S.R."/>
            <person name="Mao J."/>
            <person name="Zhang R."/>
            <person name="Strauss S.H."/>
        </authorList>
    </citation>
    <scope>NUCLEOTIDE SEQUENCE</scope>
    <source>
        <strain evidence="10">GM15</strain>
        <tissue evidence="10">Leaf</tissue>
    </source>
</reference>
<accession>A0A8X8BZZ3</accession>
<feature type="repeat" description="RCC1" evidence="6">
    <location>
        <begin position="453"/>
        <end position="507"/>
    </location>
</feature>
<evidence type="ECO:0000256" key="1">
    <source>
        <dbReference type="ARBA" id="ARBA00022723"/>
    </source>
</evidence>
<evidence type="ECO:0000256" key="2">
    <source>
        <dbReference type="ARBA" id="ARBA00022737"/>
    </source>
</evidence>
<keyword evidence="2" id="KW-0677">Repeat</keyword>
<evidence type="ECO:0000256" key="4">
    <source>
        <dbReference type="ARBA" id="ARBA00022833"/>
    </source>
</evidence>
<sequence length="1171" mass="129745">MVLRTWRLQHRRQSVQRIADLVVQQTLKVRDGRTGRVHSRFSSEIPPDSQCYRDILLLVHPVVSATACSLHEILCLKMGEESLTTVPFDRTVEQAILAMKKGAHLLKCGRRGKLKFCPFRLSTDEKYLIWYSGQEEKQLRLSLVVKIVTGQRTRQLQPDKENQSFSLIYTNGDRARSLDLICKDKAQADSWFIGLRAVISRCHRSRPICVLKNHRGAQSCVNSPAGFIRRKHNLGILEDDTELSQVRSLSGSPTPSLSDRGISDGLSLSSDSLSFSGSSLPQMQNVEDLLVSYIPNVEPQNLKKNGSDTAFSEFQKNTCHRLIGLNHGSPRTEKKDILKDVLIWGEGVEVGNIGCVDNQFGYHNTKQVDALLPKLLESTVMLDVTNISLGRKHAALITKRGEVFCWGEGSRGKLGHKVDMDVSSPKMVESLDGVHVKSVACGEYQTCALTDSGELYAWGENKYGANLWCEERSRSQWLPRRISGPLTGVCILNVACGDWHTAIVSSSGQLFTYGDGSFGVLGHGNLLSVSQPKEVESLKGLLVKSVACGSWHTAAIVDIIVDRFKFNGVGGKLFTWGDGDKGRLGHADLEKKLLPTCVAQLVELDFAQVSCGRMLTVALTNTGKVYTMGSSVHGQLGNPQAKDKSIAIVEGKLKEEFVKEISSGSYHVAALTSSGSLYTWGKGSNGQLGLGNVEDRNSPTLVEALRDMQVQSIACGSNLTAAICLHKSISVSDQSACKGCRMPFGFTRKKHNCYNCGLLFCRACSSKKVMNASLAPNKSKPSRVCDSCFYSLQNITHPGGVSKLENLGSKKLLSQQKKALSDEKEERGRATPPGHRLQLMSQPSLEIRPGERNTPRNQGEKQQHLETAFSISAGLPQWGQVSCPAIFESCYIKNSELPLESKSSISSSLNLEEELSDSKKMLIEEVKRLRAQLANALSFLSLLHARSLEMQCQTGSQKIEECQLTIEKTWLLAREEAAKRKAANEIIKALALRLHAMSDKVSVRKEAKDGVDPYQPQTRPDYTDTPTLSGGFAVFPSTHLPLEVRFPKDSKVDSLSNSPTVFSNTLKSMDGRELCHEDSRPEEDLHDTTTDPRRNGTKASKHEWVEQYEPGVYITFTFLPSGLKGLKRVRFSRKRFAEKEAERWWEENQAIVYQKYGIEGYNKSNQNLTKS</sequence>
<feature type="repeat" description="RCC1" evidence="6">
    <location>
        <begin position="508"/>
        <end position="559"/>
    </location>
</feature>
<dbReference type="CDD" id="cd13365">
    <property type="entry name" value="PH_PLC_plant-like"/>
    <property type="match status" value="1"/>
</dbReference>
<comment type="caution">
    <text evidence="10">The sequence shown here is derived from an EMBL/GenBank/DDBJ whole genome shotgun (WGS) entry which is preliminary data.</text>
</comment>
<keyword evidence="1" id="KW-0479">Metal-binding</keyword>
<dbReference type="PROSITE" id="PS50012">
    <property type="entry name" value="RCC1_3"/>
    <property type="match status" value="6"/>
</dbReference>
<evidence type="ECO:0000256" key="5">
    <source>
        <dbReference type="PROSITE-ProRule" id="PRU00091"/>
    </source>
</evidence>
<dbReference type="PANTHER" id="PTHR22870">
    <property type="entry name" value="REGULATOR OF CHROMOSOME CONDENSATION"/>
    <property type="match status" value="1"/>
</dbReference>
<dbReference type="SMART" id="SM00064">
    <property type="entry name" value="FYVE"/>
    <property type="match status" value="1"/>
</dbReference>
<feature type="region of interest" description="Disordered" evidence="7">
    <location>
        <begin position="815"/>
        <end position="863"/>
    </location>
</feature>
<dbReference type="PROSITE" id="PS00626">
    <property type="entry name" value="RCC1_2"/>
    <property type="match status" value="1"/>
</dbReference>
<dbReference type="InterPro" id="IPR001849">
    <property type="entry name" value="PH_domain"/>
</dbReference>
<dbReference type="PROSITE" id="PS50178">
    <property type="entry name" value="ZF_FYVE"/>
    <property type="match status" value="1"/>
</dbReference>
<evidence type="ECO:0000256" key="7">
    <source>
        <dbReference type="SAM" id="MobiDB-lite"/>
    </source>
</evidence>
<keyword evidence="3 5" id="KW-0863">Zinc-finger</keyword>
<evidence type="ECO:0000259" key="8">
    <source>
        <dbReference type="PROSITE" id="PS50178"/>
    </source>
</evidence>
<evidence type="ECO:0000256" key="3">
    <source>
        <dbReference type="ARBA" id="ARBA00022771"/>
    </source>
</evidence>
<dbReference type="InterPro" id="IPR000408">
    <property type="entry name" value="Reg_chr_condens"/>
</dbReference>
<dbReference type="AlphaFoldDB" id="A0A8X8BZZ3"/>
<dbReference type="Pfam" id="PF25390">
    <property type="entry name" value="WD40_RLD"/>
    <property type="match status" value="1"/>
</dbReference>
<dbReference type="InterPro" id="IPR058923">
    <property type="entry name" value="RCC1-like_dom"/>
</dbReference>
<dbReference type="EMBL" id="JAAWWB010000033">
    <property type="protein sequence ID" value="KAG6743316.1"/>
    <property type="molecule type" value="Genomic_DNA"/>
</dbReference>
<dbReference type="OrthoDB" id="5981550at2759"/>
<dbReference type="Pfam" id="PF01363">
    <property type="entry name" value="FYVE"/>
    <property type="match status" value="1"/>
</dbReference>
<dbReference type="PROSITE" id="PS51514">
    <property type="entry name" value="BRX"/>
    <property type="match status" value="1"/>
</dbReference>
<dbReference type="Pfam" id="PF16457">
    <property type="entry name" value="PH_12"/>
    <property type="match status" value="1"/>
</dbReference>
<feature type="region of interest" description="Disordered" evidence="7">
    <location>
        <begin position="1007"/>
        <end position="1026"/>
    </location>
</feature>
<evidence type="ECO:0000259" key="9">
    <source>
        <dbReference type="PROSITE" id="PS51514"/>
    </source>
</evidence>
<dbReference type="InterPro" id="IPR000306">
    <property type="entry name" value="Znf_FYVE"/>
</dbReference>
<feature type="compositionally biased region" description="Basic and acidic residues" evidence="7">
    <location>
        <begin position="848"/>
        <end position="863"/>
    </location>
</feature>
<feature type="repeat" description="RCC1" evidence="6">
    <location>
        <begin position="401"/>
        <end position="452"/>
    </location>
</feature>
<evidence type="ECO:0000313" key="11">
    <source>
        <dbReference type="Proteomes" id="UP000886885"/>
    </source>
</evidence>
<dbReference type="InterPro" id="IPR013591">
    <property type="entry name" value="Brevis_radix_dom"/>
</dbReference>
<feature type="compositionally biased region" description="Basic and acidic residues" evidence="7">
    <location>
        <begin position="819"/>
        <end position="829"/>
    </location>
</feature>
<organism evidence="10 11">
    <name type="scientific">Populus tomentosa</name>
    <name type="common">Chinese white poplar</name>
    <dbReference type="NCBI Taxonomy" id="118781"/>
    <lineage>
        <taxon>Eukaryota</taxon>
        <taxon>Viridiplantae</taxon>
        <taxon>Streptophyta</taxon>
        <taxon>Embryophyta</taxon>
        <taxon>Tracheophyta</taxon>
        <taxon>Spermatophyta</taxon>
        <taxon>Magnoliopsida</taxon>
        <taxon>eudicotyledons</taxon>
        <taxon>Gunneridae</taxon>
        <taxon>Pentapetalae</taxon>
        <taxon>rosids</taxon>
        <taxon>fabids</taxon>
        <taxon>Malpighiales</taxon>
        <taxon>Salicaceae</taxon>
        <taxon>Saliceae</taxon>
        <taxon>Populus</taxon>
    </lineage>
</organism>
<proteinExistence type="predicted"/>
<dbReference type="InterPro" id="IPR017455">
    <property type="entry name" value="Znf_FYVE-rel"/>
</dbReference>
<feature type="domain" description="FYVE-type" evidence="8">
    <location>
        <begin position="731"/>
        <end position="793"/>
    </location>
</feature>
<feature type="repeat" description="RCC1" evidence="6">
    <location>
        <begin position="571"/>
        <end position="622"/>
    </location>
</feature>
<dbReference type="Proteomes" id="UP000886885">
    <property type="component" value="Chromosome 17A"/>
</dbReference>
<dbReference type="InterPro" id="IPR051210">
    <property type="entry name" value="Ub_ligase/GEF_domain"/>
</dbReference>
<evidence type="ECO:0000313" key="10">
    <source>
        <dbReference type="EMBL" id="KAG6743316.1"/>
    </source>
</evidence>
<name>A0A8X8BZZ3_POPTO</name>
<feature type="domain" description="BRX" evidence="9">
    <location>
        <begin position="1102"/>
        <end position="1157"/>
    </location>
</feature>
<feature type="repeat" description="RCC1" evidence="6">
    <location>
        <begin position="675"/>
        <end position="726"/>
    </location>
</feature>
<dbReference type="PANTHER" id="PTHR22870:SF350">
    <property type="entry name" value="F12P19.9 PROTEIN"/>
    <property type="match status" value="1"/>
</dbReference>
<dbReference type="Pfam" id="PF08381">
    <property type="entry name" value="BRX"/>
    <property type="match status" value="1"/>
</dbReference>
<feature type="repeat" description="RCC1" evidence="6">
    <location>
        <begin position="623"/>
        <end position="674"/>
    </location>
</feature>
<protein>
    <submittedName>
        <fullName evidence="10">Uncharacterized protein</fullName>
    </submittedName>
</protein>
<feature type="compositionally biased region" description="Polar residues" evidence="7">
    <location>
        <begin position="1015"/>
        <end position="1026"/>
    </location>
</feature>
<feature type="region of interest" description="Disordered" evidence="7">
    <location>
        <begin position="1072"/>
        <end position="1102"/>
    </location>
</feature>
<dbReference type="GO" id="GO:0008270">
    <property type="term" value="F:zinc ion binding"/>
    <property type="evidence" value="ECO:0007669"/>
    <property type="project" value="UniProtKB-KW"/>
</dbReference>
<keyword evidence="11" id="KW-1185">Reference proteome</keyword>
<evidence type="ECO:0000256" key="6">
    <source>
        <dbReference type="PROSITE-ProRule" id="PRU00235"/>
    </source>
</evidence>
<gene>
    <name evidence="10" type="ORF">POTOM_054270</name>
</gene>